<sequence length="465" mass="52037">MNNTSLPIYNSLNNANKKLKGSFHALPIQNLGKTKDVVLSEDFNARLSKIKELELSLTSPFFDSLTDPNKAIDESTNILKDMYGSDLSLFVTCGSTISNKIIIEAICKSSDKVLCQKGVHQSIYFSLKSQNSDVNYVQDLICNDDAYIYSADPQGIIDALVRAEEAGTPYTTLIINSQTYDGVCFDLQEFLPVVCERAKDIKNIVIDEAWGAWSTFDPKMKEKSAIQNALTLSKKYDVNFIVTHSVHKSLFALRQASIINVFGSEDCQAKVVGSHFRNHSTSPSYPILASTELALSHANQYAVQYSNRINEQCEYLKSFINDLNLFRCPSLTLEEEYLIQDPTKLWITCTTKLLSGAKIREILFNKYGIYISRYSHNSILLNLHHGISNELIGLLTNALCEIDKKYKTKNNLLNINVGDIANSFYILYPPGIPILTPGQTICNNVITKINQSIFDDTSLLIVEGN</sequence>
<dbReference type="InterPro" id="IPR015424">
    <property type="entry name" value="PyrdxlP-dep_Trfase"/>
</dbReference>
<gene>
    <name evidence="4" type="ORF">SAMN02745781_03775</name>
</gene>
<proteinExistence type="predicted"/>
<accession>A0A1M5GED9</accession>
<dbReference type="InterPro" id="IPR015421">
    <property type="entry name" value="PyrdxlP-dep_Trfase_major"/>
</dbReference>
<dbReference type="Pfam" id="PF01276">
    <property type="entry name" value="OKR_DC_1"/>
    <property type="match status" value="1"/>
</dbReference>
<evidence type="ECO:0000259" key="3">
    <source>
        <dbReference type="Pfam" id="PF01276"/>
    </source>
</evidence>
<dbReference type="Gene3D" id="3.40.640.10">
    <property type="entry name" value="Type I PLP-dependent aspartate aminotransferase-like (Major domain)"/>
    <property type="match status" value="1"/>
</dbReference>
<dbReference type="PANTHER" id="PTHR43277:SF4">
    <property type="entry name" value="ARGININE DECARBOXYLASE"/>
    <property type="match status" value="1"/>
</dbReference>
<evidence type="ECO:0000256" key="1">
    <source>
        <dbReference type="ARBA" id="ARBA00001933"/>
    </source>
</evidence>
<dbReference type="InterPro" id="IPR052357">
    <property type="entry name" value="Orn_Lys_Arg_decarboxylase-I"/>
</dbReference>
<comment type="cofactor">
    <cofactor evidence="1">
        <name>pyridoxal 5'-phosphate</name>
        <dbReference type="ChEBI" id="CHEBI:597326"/>
    </cofactor>
</comment>
<organism evidence="4 5">
    <name type="scientific">Vibrio gazogenes DSM 21264 = NBRC 103151</name>
    <dbReference type="NCBI Taxonomy" id="1123492"/>
    <lineage>
        <taxon>Bacteria</taxon>
        <taxon>Pseudomonadati</taxon>
        <taxon>Pseudomonadota</taxon>
        <taxon>Gammaproteobacteria</taxon>
        <taxon>Vibrionales</taxon>
        <taxon>Vibrionaceae</taxon>
        <taxon>Vibrio</taxon>
    </lineage>
</organism>
<dbReference type="PANTHER" id="PTHR43277">
    <property type="entry name" value="ARGININE DECARBOXYLASE"/>
    <property type="match status" value="1"/>
</dbReference>
<dbReference type="EMBL" id="FQUH01000024">
    <property type="protein sequence ID" value="SHG02066.1"/>
    <property type="molecule type" value="Genomic_DNA"/>
</dbReference>
<keyword evidence="2" id="KW-0663">Pyridoxal phosphate</keyword>
<dbReference type="Gene3D" id="3.90.105.10">
    <property type="entry name" value="Molybdopterin biosynthesis moea protein, domain 2"/>
    <property type="match status" value="1"/>
</dbReference>
<reference evidence="5" key="1">
    <citation type="submission" date="2016-11" db="EMBL/GenBank/DDBJ databases">
        <authorList>
            <person name="Varghese N."/>
            <person name="Submissions S."/>
        </authorList>
    </citation>
    <scope>NUCLEOTIDE SEQUENCE [LARGE SCALE GENOMIC DNA]</scope>
    <source>
        <strain evidence="5">DSM 21264</strain>
    </source>
</reference>
<dbReference type="RefSeq" id="WP_072962835.1">
    <property type="nucleotide sequence ID" value="NZ_FQUH01000024.1"/>
</dbReference>
<dbReference type="SUPFAM" id="SSF53383">
    <property type="entry name" value="PLP-dependent transferases"/>
    <property type="match status" value="1"/>
</dbReference>
<dbReference type="AlphaFoldDB" id="A0A1M5GED9"/>
<evidence type="ECO:0000313" key="5">
    <source>
        <dbReference type="Proteomes" id="UP000184159"/>
    </source>
</evidence>
<keyword evidence="5" id="KW-1185">Reference proteome</keyword>
<feature type="domain" description="Orn/Lys/Arg decarboxylases family 1 pyridoxal-P attachment site" evidence="3">
    <location>
        <begin position="61"/>
        <end position="319"/>
    </location>
</feature>
<dbReference type="Proteomes" id="UP000184159">
    <property type="component" value="Unassembled WGS sequence"/>
</dbReference>
<dbReference type="GO" id="GO:0003824">
    <property type="term" value="F:catalytic activity"/>
    <property type="evidence" value="ECO:0007669"/>
    <property type="project" value="InterPro"/>
</dbReference>
<protein>
    <submittedName>
        <fullName evidence="4">Arginine/lysine/ornithine decarboxylase</fullName>
    </submittedName>
</protein>
<dbReference type="InterPro" id="IPR000310">
    <property type="entry name" value="Orn/Lys/Arg_deCO2ase_major_dom"/>
</dbReference>
<evidence type="ECO:0000256" key="2">
    <source>
        <dbReference type="ARBA" id="ARBA00022898"/>
    </source>
</evidence>
<evidence type="ECO:0000313" key="4">
    <source>
        <dbReference type="EMBL" id="SHG02066.1"/>
    </source>
</evidence>
<name>A0A1M5GED9_VIBGA</name>